<proteinExistence type="predicted"/>
<feature type="non-terminal residue" evidence="1">
    <location>
        <position position="1"/>
    </location>
</feature>
<dbReference type="Gramene" id="ERM97876">
    <property type="protein sequence ID" value="ERM97876"/>
    <property type="gene ID" value="AMTR_s00115p00099320"/>
</dbReference>
<sequence length="123" mass="13623">RNKICALGNTVSIGILRTKEELIGATSLKGISYDQTIPIKSTTSSWLFSLYEKVEGTLKVHHLTNMGVGTTSFLLYLLTEFAFDSCSGSLKQWGARRLMLKLRPAHSRERGSSRKAHVITAHS</sequence>
<gene>
    <name evidence="1" type="ORF">AMTR_s00115p00099320</name>
</gene>
<reference evidence="2" key="1">
    <citation type="journal article" date="2013" name="Science">
        <title>The Amborella genome and the evolution of flowering plants.</title>
        <authorList>
            <consortium name="Amborella Genome Project"/>
        </authorList>
    </citation>
    <scope>NUCLEOTIDE SEQUENCE [LARGE SCALE GENOMIC DNA]</scope>
</reference>
<organism evidence="1 2">
    <name type="scientific">Amborella trichopoda</name>
    <dbReference type="NCBI Taxonomy" id="13333"/>
    <lineage>
        <taxon>Eukaryota</taxon>
        <taxon>Viridiplantae</taxon>
        <taxon>Streptophyta</taxon>
        <taxon>Embryophyta</taxon>
        <taxon>Tracheophyta</taxon>
        <taxon>Spermatophyta</taxon>
        <taxon>Magnoliopsida</taxon>
        <taxon>Amborellales</taxon>
        <taxon>Amborellaceae</taxon>
        <taxon>Amborella</taxon>
    </lineage>
</organism>
<dbReference type="EMBL" id="KI395748">
    <property type="protein sequence ID" value="ERM97876.1"/>
    <property type="molecule type" value="Genomic_DNA"/>
</dbReference>
<keyword evidence="2" id="KW-1185">Reference proteome</keyword>
<evidence type="ECO:0000313" key="2">
    <source>
        <dbReference type="Proteomes" id="UP000017836"/>
    </source>
</evidence>
<dbReference type="HOGENOM" id="CLU_2021139_0_0_1"/>
<protein>
    <submittedName>
        <fullName evidence="1">Uncharacterized protein</fullName>
    </submittedName>
</protein>
<name>W1NP00_AMBTC</name>
<accession>W1NP00</accession>
<dbReference type="AlphaFoldDB" id="W1NP00"/>
<dbReference type="Proteomes" id="UP000017836">
    <property type="component" value="Unassembled WGS sequence"/>
</dbReference>
<evidence type="ECO:0000313" key="1">
    <source>
        <dbReference type="EMBL" id="ERM97876.1"/>
    </source>
</evidence>